<comment type="cofactor">
    <cofactor evidence="9">
        <name>Mg(2+)</name>
        <dbReference type="ChEBI" id="CHEBI:18420"/>
    </cofactor>
    <cofactor evidence="9">
        <name>Mn(2+)</name>
        <dbReference type="ChEBI" id="CHEBI:29035"/>
    </cofactor>
    <text evidence="9">Probably binds two magnesium or manganese ions per subunit.</text>
</comment>
<dbReference type="InterPro" id="IPR005135">
    <property type="entry name" value="Endo/exonuclease/phosphatase"/>
</dbReference>
<feature type="site" description="Transition state stabilizer" evidence="10">
    <location>
        <position position="131"/>
    </location>
</feature>
<dbReference type="EC" id="3.1.11.2" evidence="3"/>
<evidence type="ECO:0000256" key="6">
    <source>
        <dbReference type="ARBA" id="ARBA00022801"/>
    </source>
</evidence>
<dbReference type="GO" id="GO:0046872">
    <property type="term" value="F:metal ion binding"/>
    <property type="evidence" value="ECO:0007669"/>
    <property type="project" value="UniProtKB-KW"/>
</dbReference>
<reference evidence="13 14" key="1">
    <citation type="journal article" date="2014" name="Nature">
        <title>The genomic substrate for adaptive radiation in African cichlid fish.</title>
        <authorList>
            <person name="Brawand D."/>
            <person name="Wagner C.E."/>
            <person name="Li Y.I."/>
            <person name="Malinsky M."/>
            <person name="Keller I."/>
            <person name="Fan S."/>
            <person name="Simakov O."/>
            <person name="Ng A.Y."/>
            <person name="Lim Z.W."/>
            <person name="Bezault E."/>
            <person name="Turner-Maier J."/>
            <person name="Johnson J."/>
            <person name="Alcazar R."/>
            <person name="Noh H.J."/>
            <person name="Russell P."/>
            <person name="Aken B."/>
            <person name="Alfoldi J."/>
            <person name="Amemiya C."/>
            <person name="Azzouzi N."/>
            <person name="Baroiller J.F."/>
            <person name="Barloy-Hubler F."/>
            <person name="Berlin A."/>
            <person name="Bloomquist R."/>
            <person name="Carleton K.L."/>
            <person name="Conte M.A."/>
            <person name="D'Cotta H."/>
            <person name="Eshel O."/>
            <person name="Gaffney L."/>
            <person name="Galibert F."/>
            <person name="Gante H.F."/>
            <person name="Gnerre S."/>
            <person name="Greuter L."/>
            <person name="Guyon R."/>
            <person name="Haddad N.S."/>
            <person name="Haerty W."/>
            <person name="Harris R.M."/>
            <person name="Hofmann H.A."/>
            <person name="Hourlier T."/>
            <person name="Hulata G."/>
            <person name="Jaffe D.B."/>
            <person name="Lara M."/>
            <person name="Lee A.P."/>
            <person name="MacCallum I."/>
            <person name="Mwaiko S."/>
            <person name="Nikaido M."/>
            <person name="Nishihara H."/>
            <person name="Ozouf-Costaz C."/>
            <person name="Penman D.J."/>
            <person name="Przybylski D."/>
            <person name="Rakotomanga M."/>
            <person name="Renn S.C.P."/>
            <person name="Ribeiro F.J."/>
            <person name="Ron M."/>
            <person name="Salzburger W."/>
            <person name="Sanchez-Pulido L."/>
            <person name="Santos M.E."/>
            <person name="Searle S."/>
            <person name="Sharpe T."/>
            <person name="Swofford R."/>
            <person name="Tan F.J."/>
            <person name="Williams L."/>
            <person name="Young S."/>
            <person name="Yin S."/>
            <person name="Okada N."/>
            <person name="Kocher T.D."/>
            <person name="Miska E.A."/>
            <person name="Lander E.S."/>
            <person name="Venkatesh B."/>
            <person name="Fernald R.D."/>
            <person name="Meyer A."/>
            <person name="Ponting C.P."/>
            <person name="Streelman J.T."/>
            <person name="Lindblad-Toh K."/>
            <person name="Seehausen O."/>
            <person name="Di Palma F."/>
        </authorList>
    </citation>
    <scope>NUCLEOTIDE SEQUENCE</scope>
</reference>
<evidence type="ECO:0000256" key="8">
    <source>
        <dbReference type="ARBA" id="ARBA00023204"/>
    </source>
</evidence>
<evidence type="ECO:0000256" key="1">
    <source>
        <dbReference type="ARBA" id="ARBA00000493"/>
    </source>
</evidence>
<dbReference type="AlphaFoldDB" id="A0A3P9D2X5"/>
<evidence type="ECO:0000259" key="12">
    <source>
        <dbReference type="Pfam" id="PF03372"/>
    </source>
</evidence>
<protein>
    <recommendedName>
        <fullName evidence="3">exodeoxyribonuclease III</fullName>
        <ecNumber evidence="3">3.1.11.2</ecNumber>
    </recommendedName>
</protein>
<keyword evidence="11" id="KW-1133">Transmembrane helix</keyword>
<dbReference type="Ensembl" id="ENSMZET00005029355.1">
    <property type="protein sequence ID" value="ENSMZEP00005028451.1"/>
    <property type="gene ID" value="ENSMZEG00005021213.1"/>
</dbReference>
<evidence type="ECO:0000256" key="9">
    <source>
        <dbReference type="PIRSR" id="PIRSR604808-2"/>
    </source>
</evidence>
<keyword evidence="6" id="KW-0378">Hydrolase</keyword>
<comment type="catalytic activity">
    <reaction evidence="1">
        <text>Exonucleolytic cleavage in the 3'- to 5'-direction to yield nucleoside 5'-phosphates.</text>
        <dbReference type="EC" id="3.1.11.2"/>
    </reaction>
</comment>
<evidence type="ECO:0000256" key="4">
    <source>
        <dbReference type="ARBA" id="ARBA00022723"/>
    </source>
</evidence>
<feature type="binding site" evidence="9">
    <location>
        <position position="129"/>
    </location>
    <ligand>
        <name>Mg(2+)</name>
        <dbReference type="ChEBI" id="CHEBI:18420"/>
        <label>1</label>
    </ligand>
</feature>
<evidence type="ECO:0000256" key="5">
    <source>
        <dbReference type="ARBA" id="ARBA00022763"/>
    </source>
</evidence>
<evidence type="ECO:0000256" key="10">
    <source>
        <dbReference type="PIRSR" id="PIRSR604808-3"/>
    </source>
</evidence>
<dbReference type="Proteomes" id="UP000265160">
    <property type="component" value="LG17"/>
</dbReference>
<dbReference type="GO" id="GO:0008081">
    <property type="term" value="F:phosphoric diester hydrolase activity"/>
    <property type="evidence" value="ECO:0007669"/>
    <property type="project" value="TreeGrafter"/>
</dbReference>
<dbReference type="GO" id="GO:0006284">
    <property type="term" value="P:base-excision repair"/>
    <property type="evidence" value="ECO:0007669"/>
    <property type="project" value="TreeGrafter"/>
</dbReference>
<organism evidence="13 14">
    <name type="scientific">Maylandia zebra</name>
    <name type="common">zebra mbuna</name>
    <dbReference type="NCBI Taxonomy" id="106582"/>
    <lineage>
        <taxon>Eukaryota</taxon>
        <taxon>Metazoa</taxon>
        <taxon>Chordata</taxon>
        <taxon>Craniata</taxon>
        <taxon>Vertebrata</taxon>
        <taxon>Euteleostomi</taxon>
        <taxon>Actinopterygii</taxon>
        <taxon>Neopterygii</taxon>
        <taxon>Teleostei</taxon>
        <taxon>Neoteleostei</taxon>
        <taxon>Acanthomorphata</taxon>
        <taxon>Ovalentaria</taxon>
        <taxon>Cichlomorphae</taxon>
        <taxon>Cichliformes</taxon>
        <taxon>Cichlidae</taxon>
        <taxon>African cichlids</taxon>
        <taxon>Pseudocrenilabrinae</taxon>
        <taxon>Haplochromini</taxon>
        <taxon>Maylandia</taxon>
        <taxon>Maylandia zebra complex</taxon>
    </lineage>
</organism>
<dbReference type="InterPro" id="IPR036691">
    <property type="entry name" value="Endo/exonu/phosph_ase_sf"/>
</dbReference>
<dbReference type="GO" id="GO:0005634">
    <property type="term" value="C:nucleus"/>
    <property type="evidence" value="ECO:0007669"/>
    <property type="project" value="TreeGrafter"/>
</dbReference>
<dbReference type="PANTHER" id="PTHR22748">
    <property type="entry name" value="AP ENDONUCLEASE"/>
    <property type="match status" value="1"/>
</dbReference>
<accession>A0A3P9D2X5</accession>
<keyword evidence="5" id="KW-0227">DNA damage</keyword>
<feature type="domain" description="Endonuclease/exonuclease/phosphatase" evidence="12">
    <location>
        <begin position="12"/>
        <end position="199"/>
    </location>
</feature>
<evidence type="ECO:0000256" key="2">
    <source>
        <dbReference type="ARBA" id="ARBA00007092"/>
    </source>
</evidence>
<dbReference type="Pfam" id="PF03372">
    <property type="entry name" value="Exo_endo_phos"/>
    <property type="match status" value="1"/>
</dbReference>
<dbReference type="GO" id="GO:0003906">
    <property type="term" value="F:DNA-(apurinic or apyrimidinic site) endonuclease activity"/>
    <property type="evidence" value="ECO:0007669"/>
    <property type="project" value="TreeGrafter"/>
</dbReference>
<dbReference type="InterPro" id="IPR004808">
    <property type="entry name" value="AP_endonuc_1"/>
</dbReference>
<dbReference type="SUPFAM" id="SSF56219">
    <property type="entry name" value="DNase I-like"/>
    <property type="match status" value="1"/>
</dbReference>
<evidence type="ECO:0000256" key="7">
    <source>
        <dbReference type="ARBA" id="ARBA00022842"/>
    </source>
</evidence>
<name>A0A3P9D2X5_9CICH</name>
<dbReference type="Gene3D" id="3.60.10.10">
    <property type="entry name" value="Endonuclease/exonuclease/phosphatase"/>
    <property type="match status" value="1"/>
</dbReference>
<keyword evidence="7 9" id="KW-0460">Magnesium</keyword>
<feature type="binding site" evidence="9">
    <location>
        <position position="26"/>
    </location>
    <ligand>
        <name>Mg(2+)</name>
        <dbReference type="ChEBI" id="CHEBI:18420"/>
        <label>1</label>
    </ligand>
</feature>
<evidence type="ECO:0000313" key="13">
    <source>
        <dbReference type="Ensembl" id="ENSMZEP00005028451.1"/>
    </source>
</evidence>
<proteinExistence type="inferred from homology"/>
<feature type="binding site" evidence="9">
    <location>
        <position position="131"/>
    </location>
    <ligand>
        <name>Mg(2+)</name>
        <dbReference type="ChEBI" id="CHEBI:18420"/>
        <label>1</label>
    </ligand>
</feature>
<dbReference type="PANTHER" id="PTHR22748:SF4">
    <property type="entry name" value="DNA-(APURINIC OR APYRIMIDINIC SITE) ENDONUCLEASE 2"/>
    <property type="match status" value="1"/>
</dbReference>
<keyword evidence="8" id="KW-0234">DNA repair</keyword>
<dbReference type="GeneTree" id="ENSGT00990000203914"/>
<reference evidence="13" key="2">
    <citation type="submission" date="2025-08" db="UniProtKB">
        <authorList>
            <consortium name="Ensembl"/>
        </authorList>
    </citation>
    <scope>IDENTIFICATION</scope>
</reference>
<sequence>MNRIPSLALKVDFLKRLDYDILCLQEMRLKTHVDVCELNKMWNTAHSIISIGEDSSDGVGIFFKKDAVNIIKRRDIIPGRLLLVDCCYYGQRLRIINVYNAPERTKKIQLLKKLKYLLEIGFNIILCGDFNIVTEATDRISKVEFRELRESKLLVKVCKEAALRDLYRHLHPHTVHYTRFDSLTKTRIDRFYISHNLFILPCIYFITNFITNLIHVHLNKLSSVGLRVRGNLLFQNTMLRCTS</sequence>
<evidence type="ECO:0000256" key="3">
    <source>
        <dbReference type="ARBA" id="ARBA00012115"/>
    </source>
</evidence>
<evidence type="ECO:0000313" key="14">
    <source>
        <dbReference type="Proteomes" id="UP000265160"/>
    </source>
</evidence>
<keyword evidence="11" id="KW-0472">Membrane</keyword>
<evidence type="ECO:0000256" key="11">
    <source>
        <dbReference type="SAM" id="Phobius"/>
    </source>
</evidence>
<comment type="similarity">
    <text evidence="2">Belongs to the DNA repair enzymes AP/ExoA family.</text>
</comment>
<keyword evidence="14" id="KW-1185">Reference proteome</keyword>
<feature type="transmembrane region" description="Helical" evidence="11">
    <location>
        <begin position="197"/>
        <end position="218"/>
    </location>
</feature>
<dbReference type="GO" id="GO:0008311">
    <property type="term" value="F:double-stranded DNA 3'-5' DNA exonuclease activity"/>
    <property type="evidence" value="ECO:0007669"/>
    <property type="project" value="UniProtKB-EC"/>
</dbReference>
<keyword evidence="11" id="KW-0812">Transmembrane</keyword>
<keyword evidence="9" id="KW-0464">Manganese</keyword>
<keyword evidence="4 9" id="KW-0479">Metal-binding</keyword>
<dbReference type="STRING" id="106582.ENSMZEP00005028451"/>
<reference evidence="13" key="3">
    <citation type="submission" date="2025-09" db="UniProtKB">
        <authorList>
            <consortium name="Ensembl"/>
        </authorList>
    </citation>
    <scope>IDENTIFICATION</scope>
</reference>